<reference evidence="4" key="1">
    <citation type="journal article" date="2015" name="Chem. Biol.">
        <title>Structure, bioactivity, and resistance mechanism of streptomonomicin, an unusual lasso Peptide from an understudied halophilic actinomycete.</title>
        <authorList>
            <person name="Metelev M."/>
            <person name="Tietz J.I."/>
            <person name="Melby J.O."/>
            <person name="Blair P.M."/>
            <person name="Zhu L."/>
            <person name="Livnat I."/>
            <person name="Severinov K."/>
            <person name="Mitchell D.A."/>
        </authorList>
    </citation>
    <scope>NUCLEOTIDE SEQUENCE [LARGE SCALE GENOMIC DNA]</scope>
    <source>
        <strain evidence="4">YIM 90003</strain>
    </source>
</reference>
<name>A0A0C2JDQ7_9ACTN</name>
<comment type="caution">
    <text evidence="3">The sequence shown here is derived from an EMBL/GenBank/DDBJ whole genome shotgun (WGS) entry which is preliminary data.</text>
</comment>
<organism evidence="3 4">
    <name type="scientific">Streptomonospora alba</name>
    <dbReference type="NCBI Taxonomy" id="183763"/>
    <lineage>
        <taxon>Bacteria</taxon>
        <taxon>Bacillati</taxon>
        <taxon>Actinomycetota</taxon>
        <taxon>Actinomycetes</taxon>
        <taxon>Streptosporangiales</taxon>
        <taxon>Nocardiopsidaceae</taxon>
        <taxon>Streptomonospora</taxon>
    </lineage>
</organism>
<dbReference type="GO" id="GO:0003995">
    <property type="term" value="F:acyl-CoA dehydrogenase activity"/>
    <property type="evidence" value="ECO:0007669"/>
    <property type="project" value="TreeGrafter"/>
</dbReference>
<gene>
    <name evidence="3" type="ORF">LP52_06440</name>
</gene>
<dbReference type="InterPro" id="IPR036250">
    <property type="entry name" value="AcylCo_DH-like_C"/>
</dbReference>
<dbReference type="InterPro" id="IPR009100">
    <property type="entry name" value="AcylCoA_DH/oxidase_NM_dom_sf"/>
</dbReference>
<proteinExistence type="predicted"/>
<evidence type="ECO:0000256" key="1">
    <source>
        <dbReference type="ARBA" id="ARBA00023002"/>
    </source>
</evidence>
<dbReference type="GO" id="GO:0050660">
    <property type="term" value="F:flavin adenine dinucleotide binding"/>
    <property type="evidence" value="ECO:0007669"/>
    <property type="project" value="InterPro"/>
</dbReference>
<dbReference type="InterPro" id="IPR037069">
    <property type="entry name" value="AcylCoA_DH/ox_N_sf"/>
</dbReference>
<dbReference type="SUPFAM" id="SSF47203">
    <property type="entry name" value="Acyl-CoA dehydrogenase C-terminal domain-like"/>
    <property type="match status" value="1"/>
</dbReference>
<dbReference type="RefSeq" id="WP_040271609.1">
    <property type="nucleotide sequence ID" value="NZ_JROO01000010.1"/>
</dbReference>
<dbReference type="Gene3D" id="1.10.540.10">
    <property type="entry name" value="Acyl-CoA dehydrogenase/oxidase, N-terminal domain"/>
    <property type="match status" value="1"/>
</dbReference>
<dbReference type="Gene3D" id="2.40.110.10">
    <property type="entry name" value="Butyryl-CoA Dehydrogenase, subunit A, domain 2"/>
    <property type="match status" value="1"/>
</dbReference>
<protein>
    <submittedName>
        <fullName evidence="3">Acyl-CoA dehydrogenase</fullName>
    </submittedName>
</protein>
<dbReference type="STRING" id="183763.LP52_06440"/>
<dbReference type="InterPro" id="IPR013107">
    <property type="entry name" value="Acyl-CoA_DH_C"/>
</dbReference>
<dbReference type="PANTHER" id="PTHR43884">
    <property type="entry name" value="ACYL-COA DEHYDROGENASE"/>
    <property type="match status" value="1"/>
</dbReference>
<keyword evidence="4" id="KW-1185">Reference proteome</keyword>
<keyword evidence="1" id="KW-0560">Oxidoreductase</keyword>
<dbReference type="EMBL" id="JROO01000010">
    <property type="protein sequence ID" value="KIH99526.1"/>
    <property type="molecule type" value="Genomic_DNA"/>
</dbReference>
<evidence type="ECO:0000259" key="2">
    <source>
        <dbReference type="Pfam" id="PF08028"/>
    </source>
</evidence>
<dbReference type="PANTHER" id="PTHR43884:SF12">
    <property type="entry name" value="ISOVALERYL-COA DEHYDROGENASE, MITOCHONDRIAL-RELATED"/>
    <property type="match status" value="1"/>
</dbReference>
<dbReference type="OrthoDB" id="3404950at2"/>
<dbReference type="Proteomes" id="UP000031675">
    <property type="component" value="Unassembled WGS sequence"/>
</dbReference>
<evidence type="ECO:0000313" key="3">
    <source>
        <dbReference type="EMBL" id="KIH99526.1"/>
    </source>
</evidence>
<dbReference type="PIRSF" id="PIRSF016578">
    <property type="entry name" value="HsaA"/>
    <property type="match status" value="1"/>
</dbReference>
<dbReference type="Pfam" id="PF08028">
    <property type="entry name" value="Acyl-CoA_dh_2"/>
    <property type="match status" value="1"/>
</dbReference>
<accession>A0A0C2JDQ7</accession>
<dbReference type="SUPFAM" id="SSF56645">
    <property type="entry name" value="Acyl-CoA dehydrogenase NM domain-like"/>
    <property type="match status" value="1"/>
</dbReference>
<sequence length="400" mass="43108">MTTALAPKRGIHVSDEYEPLMGRLEEIHPVLDGTADEGERLGRLTDEAVGALLSTGALKVGIPAELGGYEFSPRQVVDTIARIAYADASAGWSYMALQMVAGTTAAYLGPEAVAELYPDVPGGRHAIMAGQGTKPGTAVRTEGGYRVSGRWQFASGVNVATHIHTAALCEETGRVLVFTLPKEQATLIDNWDVMGLSGTHSIDYTLDDVFVPETRVHEAATTTTHHGGAIYRMGLANMSGVCHTGWALGVGRRLLDELKAYAAAKSGSPGAAVDTDRFRAEYAEAEARLRAARAWAMEIWAANEATLDRGDLLTTEQETLTRLMLNHTTWSVHAVGQTVQRWAATALIRRGPLQRFFRDLNTGTQHITSGPVVLQSCGKWLAGMAPEGRWVFLTLQEPGE</sequence>
<evidence type="ECO:0000313" key="4">
    <source>
        <dbReference type="Proteomes" id="UP000031675"/>
    </source>
</evidence>
<feature type="domain" description="Acyl-CoA dehydrogenase C-terminal" evidence="2">
    <location>
        <begin position="242"/>
        <end position="367"/>
    </location>
</feature>
<dbReference type="AlphaFoldDB" id="A0A0C2JDQ7"/>
<dbReference type="InterPro" id="IPR046373">
    <property type="entry name" value="Acyl-CoA_Oxase/DH_mid-dom_sf"/>
</dbReference>
<dbReference type="Gene3D" id="1.20.140.10">
    <property type="entry name" value="Butyryl-CoA Dehydrogenase, subunit A, domain 3"/>
    <property type="match status" value="1"/>
</dbReference>